<name>A0AAE0YDJ9_9GAST</name>
<accession>A0AAE0YDJ9</accession>
<comment type="catalytic activity">
    <reaction evidence="9">
        <text>adenosine + H2O + H(+) = inosine + NH4(+)</text>
        <dbReference type="Rhea" id="RHEA:24408"/>
        <dbReference type="ChEBI" id="CHEBI:15377"/>
        <dbReference type="ChEBI" id="CHEBI:15378"/>
        <dbReference type="ChEBI" id="CHEBI:16335"/>
        <dbReference type="ChEBI" id="CHEBI:17596"/>
        <dbReference type="ChEBI" id="CHEBI:28938"/>
        <dbReference type="EC" id="3.5.4.4"/>
    </reaction>
</comment>
<comment type="subcellular location">
    <subcellularLocation>
        <location evidence="2">Secreted</location>
    </subcellularLocation>
</comment>
<evidence type="ECO:0000259" key="10">
    <source>
        <dbReference type="Pfam" id="PF00962"/>
    </source>
</evidence>
<organism evidence="12 13">
    <name type="scientific">Elysia crispata</name>
    <name type="common">lettuce slug</name>
    <dbReference type="NCBI Taxonomy" id="231223"/>
    <lineage>
        <taxon>Eukaryota</taxon>
        <taxon>Metazoa</taxon>
        <taxon>Spiralia</taxon>
        <taxon>Lophotrochozoa</taxon>
        <taxon>Mollusca</taxon>
        <taxon>Gastropoda</taxon>
        <taxon>Heterobranchia</taxon>
        <taxon>Euthyneura</taxon>
        <taxon>Panpulmonata</taxon>
        <taxon>Sacoglossa</taxon>
        <taxon>Placobranchoidea</taxon>
        <taxon>Plakobranchidae</taxon>
        <taxon>Elysia</taxon>
    </lineage>
</organism>
<dbReference type="NCBIfam" id="TIGR01431">
    <property type="entry name" value="adm_rel"/>
    <property type="match status" value="1"/>
</dbReference>
<evidence type="ECO:0000256" key="9">
    <source>
        <dbReference type="ARBA" id="ARBA00047764"/>
    </source>
</evidence>
<feature type="domain" description="Adenosine/AMP deaminase N-terminal" evidence="11">
    <location>
        <begin position="49"/>
        <end position="135"/>
    </location>
</feature>
<dbReference type="FunFam" id="3.20.20.140:FF:000017">
    <property type="entry name" value="Adenosine deaminase 2"/>
    <property type="match status" value="1"/>
</dbReference>
<dbReference type="GO" id="GO:0046103">
    <property type="term" value="P:inosine biosynthetic process"/>
    <property type="evidence" value="ECO:0007669"/>
    <property type="project" value="TreeGrafter"/>
</dbReference>
<dbReference type="GO" id="GO:0046872">
    <property type="term" value="F:metal ion binding"/>
    <property type="evidence" value="ECO:0007669"/>
    <property type="project" value="UniProtKB-KW"/>
</dbReference>
<dbReference type="Proteomes" id="UP001283361">
    <property type="component" value="Unassembled WGS sequence"/>
</dbReference>
<evidence type="ECO:0000256" key="6">
    <source>
        <dbReference type="ARBA" id="ARBA00022723"/>
    </source>
</evidence>
<evidence type="ECO:0000256" key="8">
    <source>
        <dbReference type="ARBA" id="ARBA00022801"/>
    </source>
</evidence>
<gene>
    <name evidence="12" type="ORF">RRG08_004286</name>
</gene>
<evidence type="ECO:0000256" key="3">
    <source>
        <dbReference type="ARBA" id="ARBA00006083"/>
    </source>
</evidence>
<reference evidence="12" key="1">
    <citation type="journal article" date="2023" name="G3 (Bethesda)">
        <title>A reference genome for the long-term kleptoplast-retaining sea slug Elysia crispata morphotype clarki.</title>
        <authorList>
            <person name="Eastman K.E."/>
            <person name="Pendleton A.L."/>
            <person name="Shaikh M.A."/>
            <person name="Suttiyut T."/>
            <person name="Ogas R."/>
            <person name="Tomko P."/>
            <person name="Gavelis G."/>
            <person name="Widhalm J.R."/>
            <person name="Wisecaver J.H."/>
        </authorList>
    </citation>
    <scope>NUCLEOTIDE SEQUENCE</scope>
    <source>
        <strain evidence="12">ECLA1</strain>
    </source>
</reference>
<dbReference type="GO" id="GO:0005615">
    <property type="term" value="C:extracellular space"/>
    <property type="evidence" value="ECO:0007669"/>
    <property type="project" value="InterPro"/>
</dbReference>
<dbReference type="PANTHER" id="PTHR11409">
    <property type="entry name" value="ADENOSINE DEAMINASE"/>
    <property type="match status" value="1"/>
</dbReference>
<dbReference type="InterPro" id="IPR006331">
    <property type="entry name" value="ADGF"/>
</dbReference>
<keyword evidence="6" id="KW-0479">Metal-binding</keyword>
<sequence>MHISKEKRPLAIVIIVALLLLVGLASVFLILNFSYAHTDALHAVEIAVTNKSRGRGYNAEEYMMARQRLLSKEQRRALGAWLQLSEKESVLNEILLHEKKEIMEKSRLDRLTYTPALSFFKSKEWMENTTTFKIIRKMPKGAALHLHTTAMTSLDWLVKNITYREHVYTCVDKDGFALLSAFLHPPNDTECQWKPVSEERAEAPSSDKFDEELRKNLSFLIPDPLTAYSGTNQAWDRFNKYFKQVGSLLINAPIMQDYFRQALQEFWEDNVQYIEWRGGVRGYKEINGTVHDAVYGAEMFKKVVEEFVAQHPDFMGAKMIISGVRYRSEQTIEDHVKLATLMHRQYPNFILGYDLVGQEDPLNPLLFYLDALLYPTRQSLDDALPYFFHAGETKWEGTDVDENLLDALLLNTTRIGHGYALAKHPELADLVRSRGIAVEVNPISNQLLGLVSDLRNHAIVPLLADDFPLVISSDDPAAWEALPLTHDFFVAFMDLSGQDMGLGFLKQLAINSLKYSALDNYDKEAALGLWESKWNKFVKEAVAEFS</sequence>
<dbReference type="InterPro" id="IPR013659">
    <property type="entry name" value="A_deaminase_N"/>
</dbReference>
<evidence type="ECO:0000259" key="11">
    <source>
        <dbReference type="Pfam" id="PF08451"/>
    </source>
</evidence>
<dbReference type="AlphaFoldDB" id="A0AAE0YDJ9"/>
<dbReference type="Gene3D" id="3.20.20.140">
    <property type="entry name" value="Metal-dependent hydrolases"/>
    <property type="match status" value="1"/>
</dbReference>
<evidence type="ECO:0000313" key="12">
    <source>
        <dbReference type="EMBL" id="KAK3740347.1"/>
    </source>
</evidence>
<comment type="similarity">
    <text evidence="3">Belongs to the metallo-dependent hydrolases superfamily. Adenosine and AMP deaminases family. ADGF subfamily.</text>
</comment>
<evidence type="ECO:0000313" key="13">
    <source>
        <dbReference type="Proteomes" id="UP001283361"/>
    </source>
</evidence>
<dbReference type="InterPro" id="IPR032466">
    <property type="entry name" value="Metal_Hydrolase"/>
</dbReference>
<evidence type="ECO:0000256" key="5">
    <source>
        <dbReference type="ARBA" id="ARBA00022525"/>
    </source>
</evidence>
<evidence type="ECO:0000256" key="1">
    <source>
        <dbReference type="ARBA" id="ARBA00001947"/>
    </source>
</evidence>
<dbReference type="EC" id="3.5.4.4" evidence="4"/>
<dbReference type="EMBL" id="JAWDGP010006471">
    <property type="protein sequence ID" value="KAK3740347.1"/>
    <property type="molecule type" value="Genomic_DNA"/>
</dbReference>
<dbReference type="GO" id="GO:0006154">
    <property type="term" value="P:adenosine catabolic process"/>
    <property type="evidence" value="ECO:0007669"/>
    <property type="project" value="InterPro"/>
</dbReference>
<evidence type="ECO:0000256" key="7">
    <source>
        <dbReference type="ARBA" id="ARBA00022729"/>
    </source>
</evidence>
<keyword evidence="13" id="KW-1185">Reference proteome</keyword>
<comment type="cofactor">
    <cofactor evidence="1">
        <name>Zn(2+)</name>
        <dbReference type="ChEBI" id="CHEBI:29105"/>
    </cofactor>
</comment>
<dbReference type="Pfam" id="PF00962">
    <property type="entry name" value="A_deaminase"/>
    <property type="match status" value="1"/>
</dbReference>
<keyword evidence="7" id="KW-0732">Signal</keyword>
<proteinExistence type="inferred from homology"/>
<evidence type="ECO:0000256" key="4">
    <source>
        <dbReference type="ARBA" id="ARBA00012784"/>
    </source>
</evidence>
<feature type="domain" description="Adenosine deaminase" evidence="10">
    <location>
        <begin position="231"/>
        <end position="525"/>
    </location>
</feature>
<keyword evidence="5" id="KW-0964">Secreted</keyword>
<dbReference type="GO" id="GO:0004000">
    <property type="term" value="F:adenosine deaminase activity"/>
    <property type="evidence" value="ECO:0007669"/>
    <property type="project" value="InterPro"/>
</dbReference>
<dbReference type="SUPFAM" id="SSF51556">
    <property type="entry name" value="Metallo-dependent hydrolases"/>
    <property type="match status" value="1"/>
</dbReference>
<dbReference type="InterPro" id="IPR006330">
    <property type="entry name" value="Ado/ade_deaminase"/>
</dbReference>
<dbReference type="CDD" id="cd01321">
    <property type="entry name" value="ADGF"/>
    <property type="match status" value="1"/>
</dbReference>
<keyword evidence="8" id="KW-0378">Hydrolase</keyword>
<comment type="caution">
    <text evidence="12">The sequence shown here is derived from an EMBL/GenBank/DDBJ whole genome shotgun (WGS) entry which is preliminary data.</text>
</comment>
<evidence type="ECO:0000256" key="2">
    <source>
        <dbReference type="ARBA" id="ARBA00004613"/>
    </source>
</evidence>
<protein>
    <recommendedName>
        <fullName evidence="4">adenosine deaminase</fullName>
        <ecNumber evidence="4">3.5.4.4</ecNumber>
    </recommendedName>
</protein>
<dbReference type="PANTHER" id="PTHR11409:SF39">
    <property type="entry name" value="ADENOSINE DEAMINASE 2"/>
    <property type="match status" value="1"/>
</dbReference>
<dbReference type="Pfam" id="PF08451">
    <property type="entry name" value="A_deaminase_N"/>
    <property type="match status" value="1"/>
</dbReference>
<dbReference type="InterPro" id="IPR001365">
    <property type="entry name" value="A_deaminase_dom"/>
</dbReference>